<evidence type="ECO:0008006" key="3">
    <source>
        <dbReference type="Google" id="ProtNLM"/>
    </source>
</evidence>
<gene>
    <name evidence="1" type="ORF">Pla163_08850</name>
</gene>
<keyword evidence="2" id="KW-1185">Reference proteome</keyword>
<evidence type="ECO:0000313" key="1">
    <source>
        <dbReference type="EMBL" id="QDU83784.1"/>
    </source>
</evidence>
<proteinExistence type="predicted"/>
<dbReference type="RefSeq" id="WP_419186313.1">
    <property type="nucleotide sequence ID" value="NZ_CP036290.1"/>
</dbReference>
<protein>
    <recommendedName>
        <fullName evidence="3">Tetratricopeptide repeat protein</fullName>
    </recommendedName>
</protein>
<accession>A0A518CX46</accession>
<sequence length="302" mass="32847" precursor="true">MVARAPFRRFDRLPTRARAIRLGWLLTALLCWGALPGSSVARAAACAAPFHEGLEEAIERVTAELAETPDAADLYLRRAGLERLHGDFEACAGDLERTGELEPDLPGLALGRSRLARALGAEAEALAWVDIELRSETLGPDLAFEALELRAELLGSAGRPADALAAWTTLIDLHPAPSPDWFLARACFQEPEAAVRGLDDGLARIGDSISLLLAACDLEEELGRIDAACSRLQKVADSSARPENWYARQGDLLARAGRPAEARERYLAARARLQERPRQQRLTASARRLATHIDTALAELPR</sequence>
<dbReference type="EMBL" id="CP036290">
    <property type="protein sequence ID" value="QDU83784.1"/>
    <property type="molecule type" value="Genomic_DNA"/>
</dbReference>
<dbReference type="InterPro" id="IPR011990">
    <property type="entry name" value="TPR-like_helical_dom_sf"/>
</dbReference>
<organism evidence="1 2">
    <name type="scientific">Rohdeia mirabilis</name>
    <dbReference type="NCBI Taxonomy" id="2528008"/>
    <lineage>
        <taxon>Bacteria</taxon>
        <taxon>Pseudomonadati</taxon>
        <taxon>Planctomycetota</taxon>
        <taxon>Planctomycetia</taxon>
        <taxon>Planctomycetia incertae sedis</taxon>
        <taxon>Rohdeia</taxon>
    </lineage>
</organism>
<dbReference type="AlphaFoldDB" id="A0A518CX46"/>
<dbReference type="Gene3D" id="1.25.40.10">
    <property type="entry name" value="Tetratricopeptide repeat domain"/>
    <property type="match status" value="2"/>
</dbReference>
<reference evidence="1 2" key="1">
    <citation type="submission" date="2019-02" db="EMBL/GenBank/DDBJ databases">
        <title>Deep-cultivation of Planctomycetes and their phenomic and genomic characterization uncovers novel biology.</title>
        <authorList>
            <person name="Wiegand S."/>
            <person name="Jogler M."/>
            <person name="Boedeker C."/>
            <person name="Pinto D."/>
            <person name="Vollmers J."/>
            <person name="Rivas-Marin E."/>
            <person name="Kohn T."/>
            <person name="Peeters S.H."/>
            <person name="Heuer A."/>
            <person name="Rast P."/>
            <person name="Oberbeckmann S."/>
            <person name="Bunk B."/>
            <person name="Jeske O."/>
            <person name="Meyerdierks A."/>
            <person name="Storesund J.E."/>
            <person name="Kallscheuer N."/>
            <person name="Luecker S."/>
            <person name="Lage O.M."/>
            <person name="Pohl T."/>
            <person name="Merkel B.J."/>
            <person name="Hornburger P."/>
            <person name="Mueller R.-W."/>
            <person name="Bruemmer F."/>
            <person name="Labrenz M."/>
            <person name="Spormann A.M."/>
            <person name="Op den Camp H."/>
            <person name="Overmann J."/>
            <person name="Amann R."/>
            <person name="Jetten M.S.M."/>
            <person name="Mascher T."/>
            <person name="Medema M.H."/>
            <person name="Devos D.P."/>
            <person name="Kaster A.-K."/>
            <person name="Ovreas L."/>
            <person name="Rohde M."/>
            <person name="Galperin M.Y."/>
            <person name="Jogler C."/>
        </authorList>
    </citation>
    <scope>NUCLEOTIDE SEQUENCE [LARGE SCALE GENOMIC DNA]</scope>
    <source>
        <strain evidence="1 2">Pla163</strain>
    </source>
</reference>
<dbReference type="Proteomes" id="UP000319342">
    <property type="component" value="Chromosome"/>
</dbReference>
<evidence type="ECO:0000313" key="2">
    <source>
        <dbReference type="Proteomes" id="UP000319342"/>
    </source>
</evidence>
<dbReference type="SUPFAM" id="SSF48452">
    <property type="entry name" value="TPR-like"/>
    <property type="match status" value="1"/>
</dbReference>
<name>A0A518CX46_9BACT</name>